<accession>A0ABV8JHR7</accession>
<proteinExistence type="predicted"/>
<evidence type="ECO:0000313" key="1">
    <source>
        <dbReference type="EMBL" id="MFC4078286.1"/>
    </source>
</evidence>
<name>A0ABV8JHR7_9BACL</name>
<evidence type="ECO:0000313" key="2">
    <source>
        <dbReference type="Proteomes" id="UP001595843"/>
    </source>
</evidence>
<keyword evidence="2" id="KW-1185">Reference proteome</keyword>
<reference evidence="2" key="1">
    <citation type="journal article" date="2019" name="Int. J. Syst. Evol. Microbiol.">
        <title>The Global Catalogue of Microorganisms (GCM) 10K type strain sequencing project: providing services to taxonomists for standard genome sequencing and annotation.</title>
        <authorList>
            <consortium name="The Broad Institute Genomics Platform"/>
            <consortium name="The Broad Institute Genome Sequencing Center for Infectious Disease"/>
            <person name="Wu L."/>
            <person name="Ma J."/>
        </authorList>
    </citation>
    <scope>NUCLEOTIDE SEQUENCE [LARGE SCALE GENOMIC DNA]</scope>
    <source>
        <strain evidence="2">IBRC-M 10813</strain>
    </source>
</reference>
<evidence type="ECO:0008006" key="3">
    <source>
        <dbReference type="Google" id="ProtNLM"/>
    </source>
</evidence>
<dbReference type="Proteomes" id="UP001595843">
    <property type="component" value="Unassembled WGS sequence"/>
</dbReference>
<protein>
    <recommendedName>
        <fullName evidence="3">ApeA N-terminal domain-containing protein</fullName>
    </recommendedName>
</protein>
<dbReference type="RefSeq" id="WP_380706100.1">
    <property type="nucleotide sequence ID" value="NZ_JBHSAP010000018.1"/>
</dbReference>
<gene>
    <name evidence="1" type="ORF">ACFOUO_15925</name>
</gene>
<sequence length="119" mass="14150">MFLHSRRNHELKDILPRIDGNVQALLRHGDGTPGEVEWILENVQDIQDTLHQRDLAGRYPQVHEVVSFLYLSCFSLLYMEGESFHTYQKEVKRRYKNLLRSLYFFPKYPARTGRQISNL</sequence>
<dbReference type="EMBL" id="JBHSAP010000018">
    <property type="protein sequence ID" value="MFC4078286.1"/>
    <property type="molecule type" value="Genomic_DNA"/>
</dbReference>
<organism evidence="1 2">
    <name type="scientific">Salinithrix halophila</name>
    <dbReference type="NCBI Taxonomy" id="1485204"/>
    <lineage>
        <taxon>Bacteria</taxon>
        <taxon>Bacillati</taxon>
        <taxon>Bacillota</taxon>
        <taxon>Bacilli</taxon>
        <taxon>Bacillales</taxon>
        <taxon>Thermoactinomycetaceae</taxon>
        <taxon>Salinithrix</taxon>
    </lineage>
</organism>
<comment type="caution">
    <text evidence="1">The sequence shown here is derived from an EMBL/GenBank/DDBJ whole genome shotgun (WGS) entry which is preliminary data.</text>
</comment>